<dbReference type="InterPro" id="IPR036179">
    <property type="entry name" value="Ig-like_dom_sf"/>
</dbReference>
<keyword evidence="2" id="KW-0812">Transmembrane</keyword>
<dbReference type="InterPro" id="IPR003598">
    <property type="entry name" value="Ig_sub2"/>
</dbReference>
<gene>
    <name evidence="4" type="ORF">P5673_004117</name>
</gene>
<feature type="domain" description="Ig-like" evidence="3">
    <location>
        <begin position="1"/>
        <end position="76"/>
    </location>
</feature>
<protein>
    <submittedName>
        <fullName evidence="4">Hemicentin-1</fullName>
    </submittedName>
</protein>
<sequence length="205" mass="22612">MEGERLALACLANEATKKIQWTKDDVSEIARAHIQQIGNNSTLVIKKVLTSDSGKYSCMAVNEADSASSSVDIRVTAKATIRWYFIVGPLLAVTVLAFIALKLWKRRIAAIGVGEVLRRLIPKLIIGVIKEDIIAAARPLQACSGLKAGIESAIHAMRKVFEEDDTEAILLVNSENAFNNLNRKVALQNIRQLCPPFSQYLFNTY</sequence>
<comment type="caution">
    <text evidence="4">The sequence shown here is derived from an EMBL/GenBank/DDBJ whole genome shotgun (WGS) entry which is preliminary data.</text>
</comment>
<keyword evidence="1" id="KW-0393">Immunoglobulin domain</keyword>
<keyword evidence="2" id="KW-0472">Membrane</keyword>
<dbReference type="GO" id="GO:0005886">
    <property type="term" value="C:plasma membrane"/>
    <property type="evidence" value="ECO:0007669"/>
    <property type="project" value="TreeGrafter"/>
</dbReference>
<proteinExistence type="predicted"/>
<dbReference type="SUPFAM" id="SSF48726">
    <property type="entry name" value="Immunoglobulin"/>
    <property type="match status" value="1"/>
</dbReference>
<dbReference type="GO" id="GO:0007411">
    <property type="term" value="P:axon guidance"/>
    <property type="evidence" value="ECO:0007669"/>
    <property type="project" value="TreeGrafter"/>
</dbReference>
<dbReference type="SMART" id="SM00409">
    <property type="entry name" value="IG"/>
    <property type="match status" value="1"/>
</dbReference>
<dbReference type="Pfam" id="PF07679">
    <property type="entry name" value="I-set"/>
    <property type="match status" value="1"/>
</dbReference>
<dbReference type="Proteomes" id="UP001249851">
    <property type="component" value="Unassembled WGS sequence"/>
</dbReference>
<dbReference type="InterPro" id="IPR013783">
    <property type="entry name" value="Ig-like_fold"/>
</dbReference>
<dbReference type="InterPro" id="IPR003599">
    <property type="entry name" value="Ig_sub"/>
</dbReference>
<evidence type="ECO:0000259" key="3">
    <source>
        <dbReference type="PROSITE" id="PS50835"/>
    </source>
</evidence>
<dbReference type="InterPro" id="IPR013098">
    <property type="entry name" value="Ig_I-set"/>
</dbReference>
<accession>A0AAD9R1R1</accession>
<dbReference type="PANTHER" id="PTHR10075">
    <property type="entry name" value="BASIGIN RELATED"/>
    <property type="match status" value="1"/>
</dbReference>
<dbReference type="GO" id="GO:0007156">
    <property type="term" value="P:homophilic cell adhesion via plasma membrane adhesion molecules"/>
    <property type="evidence" value="ECO:0007669"/>
    <property type="project" value="TreeGrafter"/>
</dbReference>
<reference evidence="4" key="2">
    <citation type="journal article" date="2023" name="Science">
        <title>Genomic signatures of disease resistance in endangered staghorn corals.</title>
        <authorList>
            <person name="Vollmer S.V."/>
            <person name="Selwyn J.D."/>
            <person name="Despard B.A."/>
            <person name="Roesel C.L."/>
        </authorList>
    </citation>
    <scope>NUCLEOTIDE SEQUENCE</scope>
    <source>
        <strain evidence="4">K2</strain>
    </source>
</reference>
<evidence type="ECO:0000313" key="5">
    <source>
        <dbReference type="Proteomes" id="UP001249851"/>
    </source>
</evidence>
<evidence type="ECO:0000256" key="1">
    <source>
        <dbReference type="ARBA" id="ARBA00023319"/>
    </source>
</evidence>
<dbReference type="InterPro" id="IPR007110">
    <property type="entry name" value="Ig-like_dom"/>
</dbReference>
<keyword evidence="5" id="KW-1185">Reference proteome</keyword>
<dbReference type="SMART" id="SM00408">
    <property type="entry name" value="IGc2"/>
    <property type="match status" value="1"/>
</dbReference>
<reference evidence="4" key="1">
    <citation type="journal article" date="2023" name="G3 (Bethesda)">
        <title>Whole genome assembly and annotation of the endangered Caribbean coral Acropora cervicornis.</title>
        <authorList>
            <person name="Selwyn J.D."/>
            <person name="Vollmer S.V."/>
        </authorList>
    </citation>
    <scope>NUCLEOTIDE SEQUENCE</scope>
    <source>
        <strain evidence="4">K2</strain>
    </source>
</reference>
<evidence type="ECO:0000313" key="4">
    <source>
        <dbReference type="EMBL" id="KAK2571513.1"/>
    </source>
</evidence>
<dbReference type="CDD" id="cd00096">
    <property type="entry name" value="Ig"/>
    <property type="match status" value="1"/>
</dbReference>
<name>A0AAD9R1R1_ACRCE</name>
<dbReference type="PROSITE" id="PS50835">
    <property type="entry name" value="IG_LIKE"/>
    <property type="match status" value="1"/>
</dbReference>
<dbReference type="Gene3D" id="2.60.40.10">
    <property type="entry name" value="Immunoglobulins"/>
    <property type="match status" value="1"/>
</dbReference>
<dbReference type="GO" id="GO:0030424">
    <property type="term" value="C:axon"/>
    <property type="evidence" value="ECO:0007669"/>
    <property type="project" value="TreeGrafter"/>
</dbReference>
<dbReference type="PANTHER" id="PTHR10075:SF100">
    <property type="entry name" value="FASCICLIN-2"/>
    <property type="match status" value="1"/>
</dbReference>
<dbReference type="EMBL" id="JARQWQ010000006">
    <property type="protein sequence ID" value="KAK2571513.1"/>
    <property type="molecule type" value="Genomic_DNA"/>
</dbReference>
<dbReference type="GO" id="GO:0098632">
    <property type="term" value="F:cell-cell adhesion mediator activity"/>
    <property type="evidence" value="ECO:0007669"/>
    <property type="project" value="TreeGrafter"/>
</dbReference>
<evidence type="ECO:0000256" key="2">
    <source>
        <dbReference type="SAM" id="Phobius"/>
    </source>
</evidence>
<keyword evidence="2" id="KW-1133">Transmembrane helix</keyword>
<feature type="transmembrane region" description="Helical" evidence="2">
    <location>
        <begin position="81"/>
        <end position="101"/>
    </location>
</feature>
<organism evidence="4 5">
    <name type="scientific">Acropora cervicornis</name>
    <name type="common">Staghorn coral</name>
    <dbReference type="NCBI Taxonomy" id="6130"/>
    <lineage>
        <taxon>Eukaryota</taxon>
        <taxon>Metazoa</taxon>
        <taxon>Cnidaria</taxon>
        <taxon>Anthozoa</taxon>
        <taxon>Hexacorallia</taxon>
        <taxon>Scleractinia</taxon>
        <taxon>Astrocoeniina</taxon>
        <taxon>Acroporidae</taxon>
        <taxon>Acropora</taxon>
    </lineage>
</organism>
<dbReference type="AlphaFoldDB" id="A0AAD9R1R1"/>
<dbReference type="GO" id="GO:0070593">
    <property type="term" value="P:dendrite self-avoidance"/>
    <property type="evidence" value="ECO:0007669"/>
    <property type="project" value="TreeGrafter"/>
</dbReference>